<feature type="transmembrane region" description="Helical" evidence="2">
    <location>
        <begin position="46"/>
        <end position="68"/>
    </location>
</feature>
<evidence type="ECO:0000256" key="2">
    <source>
        <dbReference type="SAM" id="Phobius"/>
    </source>
</evidence>
<evidence type="ECO:0000313" key="3">
    <source>
        <dbReference type="EMBL" id="BCU03161.1"/>
    </source>
</evidence>
<reference evidence="3" key="1">
    <citation type="submission" date="2021-04" db="EMBL/GenBank/DDBJ databases">
        <title>Draft Genome Sequence of Pandoravirus japonicus, Isolated from the Sabaishi River of Niigata, Japan.</title>
        <authorList>
            <person name="Hosokawa N."/>
            <person name="Takahashi H."/>
            <person name="Aoki K."/>
            <person name="Takemura M."/>
        </authorList>
    </citation>
    <scope>NUCLEOTIDE SEQUENCE</scope>
</reference>
<keyword evidence="2" id="KW-0812">Transmembrane</keyword>
<dbReference type="Proteomes" id="UP001253637">
    <property type="component" value="Segment"/>
</dbReference>
<keyword evidence="2" id="KW-0472">Membrane</keyword>
<sequence>MPKSQAARSKPAAGRRPKEIRRRIGVQTRGTDDKARAKHARGRPGWVIVTNGIVLGSCPFLLALAPLFPLIAWEWFWPAG</sequence>
<evidence type="ECO:0000313" key="4">
    <source>
        <dbReference type="Proteomes" id="UP001253637"/>
    </source>
</evidence>
<accession>A0A811BS28</accession>
<protein>
    <submittedName>
        <fullName evidence="3">Uncharacterized protein</fullName>
    </submittedName>
</protein>
<keyword evidence="2" id="KW-1133">Transmembrane helix</keyword>
<feature type="compositionally biased region" description="Basic residues" evidence="1">
    <location>
        <begin position="13"/>
        <end position="24"/>
    </location>
</feature>
<proteinExistence type="predicted"/>
<dbReference type="EMBL" id="LC625835">
    <property type="protein sequence ID" value="BCU03161.1"/>
    <property type="molecule type" value="Genomic_DNA"/>
</dbReference>
<evidence type="ECO:0000256" key="1">
    <source>
        <dbReference type="SAM" id="MobiDB-lite"/>
    </source>
</evidence>
<name>A0A811BS28_9VIRU</name>
<organism evidence="3 4">
    <name type="scientific">Pandoravirus japonicus</name>
    <dbReference type="NCBI Taxonomy" id="2823154"/>
    <lineage>
        <taxon>Viruses</taxon>
        <taxon>Pandoravirus</taxon>
    </lineage>
</organism>
<feature type="region of interest" description="Disordered" evidence="1">
    <location>
        <begin position="1"/>
        <end position="40"/>
    </location>
</feature>